<dbReference type="Gene3D" id="2.160.10.10">
    <property type="entry name" value="Hexapeptide repeat proteins"/>
    <property type="match status" value="1"/>
</dbReference>
<keyword evidence="3" id="KW-0677">Repeat</keyword>
<protein>
    <submittedName>
        <fullName evidence="7">Acyltransferase</fullName>
    </submittedName>
</protein>
<dbReference type="PANTHER" id="PTHR23416:SF23">
    <property type="entry name" value="ACETYLTRANSFERASE C18B11.09C-RELATED"/>
    <property type="match status" value="1"/>
</dbReference>
<comment type="similarity">
    <text evidence="1">Belongs to the transferase hexapeptide repeat family.</text>
</comment>
<dbReference type="InterPro" id="IPR011004">
    <property type="entry name" value="Trimer_LpxA-like_sf"/>
</dbReference>
<dbReference type="InterPro" id="IPR018357">
    <property type="entry name" value="Hexapep_transf_CS"/>
</dbReference>
<keyword evidence="4 7" id="KW-0012">Acyltransferase</keyword>
<dbReference type="PROSITE" id="PS00101">
    <property type="entry name" value="HEXAPEP_TRANSFERASES"/>
    <property type="match status" value="1"/>
</dbReference>
<name>A0A414EB87_BACOV</name>
<dbReference type="GeneID" id="29453319"/>
<reference evidence="8 9" key="1">
    <citation type="journal article" date="2019" name="Nat. Med.">
        <title>A library of human gut bacterial isolates paired with longitudinal multiomics data enables mechanistic microbiome research.</title>
        <authorList>
            <person name="Poyet M."/>
            <person name="Groussin M."/>
            <person name="Gibbons S.M."/>
            <person name="Avila-Pacheco J."/>
            <person name="Jiang X."/>
            <person name="Kearney S.M."/>
            <person name="Perrotta A.R."/>
            <person name="Berdy B."/>
            <person name="Zhao S."/>
            <person name="Lieberman T.D."/>
            <person name="Swanson P.K."/>
            <person name="Smith M."/>
            <person name="Roesemann S."/>
            <person name="Alexander J.E."/>
            <person name="Rich S.A."/>
            <person name="Livny J."/>
            <person name="Vlamakis H."/>
            <person name="Clish C."/>
            <person name="Bullock K."/>
            <person name="Deik A."/>
            <person name="Scott J."/>
            <person name="Pierce K.A."/>
            <person name="Xavier R.J."/>
            <person name="Alm E.J."/>
        </authorList>
    </citation>
    <scope>NUCLEOTIDE SEQUENCE [LARGE SCALE GENOMIC DNA]</scope>
    <source>
        <strain evidence="6 9">BIOML-A14</strain>
        <strain evidence="7 8">BIOML-A2</strain>
    </source>
</reference>
<keyword evidence="5" id="KW-1133">Transmembrane helix</keyword>
<evidence type="ECO:0000256" key="4">
    <source>
        <dbReference type="ARBA" id="ARBA00023315"/>
    </source>
</evidence>
<dbReference type="PANTHER" id="PTHR23416">
    <property type="entry name" value="SIALIC ACID SYNTHASE-RELATED"/>
    <property type="match status" value="1"/>
</dbReference>
<dbReference type="Proteomes" id="UP000375690">
    <property type="component" value="Unassembled WGS sequence"/>
</dbReference>
<dbReference type="SUPFAM" id="SSF51161">
    <property type="entry name" value="Trimeric LpxA-like enzymes"/>
    <property type="match status" value="1"/>
</dbReference>
<evidence type="ECO:0000313" key="7">
    <source>
        <dbReference type="EMBL" id="KAB1323100.1"/>
    </source>
</evidence>
<dbReference type="Proteomes" id="UP000435985">
    <property type="component" value="Unassembled WGS sequence"/>
</dbReference>
<keyword evidence="5" id="KW-0812">Transmembrane</keyword>
<accession>A0A414EB87</accession>
<dbReference type="AlphaFoldDB" id="A0A414EB87"/>
<dbReference type="CDD" id="cd04647">
    <property type="entry name" value="LbH_MAT_like"/>
    <property type="match status" value="1"/>
</dbReference>
<evidence type="ECO:0000256" key="3">
    <source>
        <dbReference type="ARBA" id="ARBA00022737"/>
    </source>
</evidence>
<dbReference type="GO" id="GO:0008374">
    <property type="term" value="F:O-acyltransferase activity"/>
    <property type="evidence" value="ECO:0007669"/>
    <property type="project" value="TreeGrafter"/>
</dbReference>
<organism evidence="7 8">
    <name type="scientific">Bacteroides ovatus</name>
    <dbReference type="NCBI Taxonomy" id="28116"/>
    <lineage>
        <taxon>Bacteria</taxon>
        <taxon>Pseudomonadati</taxon>
        <taxon>Bacteroidota</taxon>
        <taxon>Bacteroidia</taxon>
        <taxon>Bacteroidales</taxon>
        <taxon>Bacteroidaceae</taxon>
        <taxon>Bacteroides</taxon>
    </lineage>
</organism>
<comment type="caution">
    <text evidence="7">The sequence shown here is derived from an EMBL/GenBank/DDBJ whole genome shotgun (WGS) entry which is preliminary data.</text>
</comment>
<dbReference type="GO" id="GO:0005829">
    <property type="term" value="C:cytosol"/>
    <property type="evidence" value="ECO:0007669"/>
    <property type="project" value="TreeGrafter"/>
</dbReference>
<feature type="transmembrane region" description="Helical" evidence="5">
    <location>
        <begin position="6"/>
        <end position="25"/>
    </location>
</feature>
<gene>
    <name evidence="7" type="ORF">F3B53_19720</name>
    <name evidence="6" type="ORF">F3B98_15390</name>
</gene>
<keyword evidence="5" id="KW-0472">Membrane</keyword>
<dbReference type="InterPro" id="IPR051159">
    <property type="entry name" value="Hexapeptide_acetyltransf"/>
</dbReference>
<dbReference type="InterPro" id="IPR001451">
    <property type="entry name" value="Hexapep"/>
</dbReference>
<evidence type="ECO:0000313" key="9">
    <source>
        <dbReference type="Proteomes" id="UP000435985"/>
    </source>
</evidence>
<dbReference type="Pfam" id="PF00132">
    <property type="entry name" value="Hexapep"/>
    <property type="match status" value="1"/>
</dbReference>
<dbReference type="EMBL" id="VWFO01000019">
    <property type="protein sequence ID" value="KAA4663319.1"/>
    <property type="molecule type" value="Genomic_DNA"/>
</dbReference>
<sequence>MNHLKIILMSLIGYFYNNIVTYIPSHIIRKYCLIMFGGKIGHHTRIDMCGYIGRVTKLNIGNYTHINRGCILQAFGGITIGNSVSISHRCNIISGGHDVNSPTFEGDHQPIVIGDYVWIGVGATILKGVTIGKGAVVAAGAVVTKDVPDYAIVGGIPAKIIGERNHDLKYQCISSRRWLLLQ</sequence>
<evidence type="ECO:0000313" key="6">
    <source>
        <dbReference type="EMBL" id="KAA4663319.1"/>
    </source>
</evidence>
<evidence type="ECO:0000256" key="5">
    <source>
        <dbReference type="SAM" id="Phobius"/>
    </source>
</evidence>
<keyword evidence="2 7" id="KW-0808">Transferase</keyword>
<dbReference type="RefSeq" id="WP_004295807.1">
    <property type="nucleotide sequence ID" value="NZ_CP012938.1"/>
</dbReference>
<proteinExistence type="inferred from homology"/>
<evidence type="ECO:0000256" key="2">
    <source>
        <dbReference type="ARBA" id="ARBA00022679"/>
    </source>
</evidence>
<evidence type="ECO:0000313" key="8">
    <source>
        <dbReference type="Proteomes" id="UP000375690"/>
    </source>
</evidence>
<dbReference type="EMBL" id="VWFC01000029">
    <property type="protein sequence ID" value="KAB1323100.1"/>
    <property type="molecule type" value="Genomic_DNA"/>
</dbReference>
<evidence type="ECO:0000256" key="1">
    <source>
        <dbReference type="ARBA" id="ARBA00007274"/>
    </source>
</evidence>
<dbReference type="KEGG" id="boa:Bovatus_00891"/>